<dbReference type="GO" id="GO:0016740">
    <property type="term" value="F:transferase activity"/>
    <property type="evidence" value="ECO:0007669"/>
    <property type="project" value="TreeGrafter"/>
</dbReference>
<dbReference type="PANTHER" id="PTHR13754">
    <property type="entry name" value="METALLO-BETA-LACTAMASE SUPERFAMILY PROTEIN"/>
    <property type="match status" value="1"/>
</dbReference>
<dbReference type="Pfam" id="PF00753">
    <property type="entry name" value="Lactamase_B"/>
    <property type="match status" value="1"/>
</dbReference>
<dbReference type="InterPro" id="IPR036866">
    <property type="entry name" value="RibonucZ/Hydroxyglut_hydro"/>
</dbReference>
<dbReference type="AlphaFoldDB" id="X1JCC8"/>
<dbReference type="Gene3D" id="3.60.15.10">
    <property type="entry name" value="Ribonuclease Z/Hydroxyacylglutathione hydrolase-like"/>
    <property type="match status" value="1"/>
</dbReference>
<accession>X1JCC8</accession>
<proteinExistence type="predicted"/>
<dbReference type="InterPro" id="IPR041712">
    <property type="entry name" value="DHPS-like_MBL-fold"/>
</dbReference>
<dbReference type="PANTHER" id="PTHR13754:SF13">
    <property type="entry name" value="METALLO-BETA-LACTAMASE SUPERFAMILY PROTEIN (AFU_ORTHOLOGUE AFUA_3G07630)"/>
    <property type="match status" value="1"/>
</dbReference>
<feature type="domain" description="Metallo-beta-lactamase" evidence="1">
    <location>
        <begin position="71"/>
        <end position="153"/>
    </location>
</feature>
<dbReference type="CDD" id="cd07713">
    <property type="entry name" value="DHPS-like_MBL-fold"/>
    <property type="match status" value="1"/>
</dbReference>
<dbReference type="SUPFAM" id="SSF56281">
    <property type="entry name" value="Metallo-hydrolase/oxidoreductase"/>
    <property type="match status" value="1"/>
</dbReference>
<comment type="caution">
    <text evidence="2">The sequence shown here is derived from an EMBL/GenBank/DDBJ whole genome shotgun (WGS) entry which is preliminary data.</text>
</comment>
<evidence type="ECO:0000259" key="1">
    <source>
        <dbReference type="Pfam" id="PF00753"/>
    </source>
</evidence>
<feature type="non-terminal residue" evidence="2">
    <location>
        <position position="164"/>
    </location>
</feature>
<reference evidence="2" key="1">
    <citation type="journal article" date="2014" name="Front. Microbiol.">
        <title>High frequency of phylogenetically diverse reductive dehalogenase-homologous genes in deep subseafloor sedimentary metagenomes.</title>
        <authorList>
            <person name="Kawai M."/>
            <person name="Futagami T."/>
            <person name="Toyoda A."/>
            <person name="Takaki Y."/>
            <person name="Nishi S."/>
            <person name="Hori S."/>
            <person name="Arai W."/>
            <person name="Tsubouchi T."/>
            <person name="Morono Y."/>
            <person name="Uchiyama I."/>
            <person name="Ito T."/>
            <person name="Fujiyama A."/>
            <person name="Inagaki F."/>
            <person name="Takami H."/>
        </authorList>
    </citation>
    <scope>NUCLEOTIDE SEQUENCE</scope>
    <source>
        <strain evidence="2">Expedition CK06-06</strain>
    </source>
</reference>
<protein>
    <recommendedName>
        <fullName evidence="1">Metallo-beta-lactamase domain-containing protein</fullName>
    </recommendedName>
</protein>
<organism evidence="2">
    <name type="scientific">marine sediment metagenome</name>
    <dbReference type="NCBI Taxonomy" id="412755"/>
    <lineage>
        <taxon>unclassified sequences</taxon>
        <taxon>metagenomes</taxon>
        <taxon>ecological metagenomes</taxon>
    </lineage>
</organism>
<name>X1JCC8_9ZZZZ</name>
<dbReference type="InterPro" id="IPR001279">
    <property type="entry name" value="Metallo-B-lactamas"/>
</dbReference>
<evidence type="ECO:0000313" key="2">
    <source>
        <dbReference type="EMBL" id="GAH75984.1"/>
    </source>
</evidence>
<gene>
    <name evidence="2" type="ORF">S03H2_46251</name>
</gene>
<dbReference type="InterPro" id="IPR052926">
    <property type="entry name" value="Metallo-beta-lactamase_dom"/>
</dbReference>
<sequence length="164" mass="17952">MNKIWVLVILIVALGTILGVTIFPRHEKDKKGQIAQAEENTPTAAAKDLSITVSYDNNPYKERLTTAWGFSCVIRGTEKTILFDTGGDGSILLTNLEELGINPKEIDLVVLSHIHGDHVGGLPSFLRKNPEVVVYLPKSFPKGFKDGVKEYGAKVVEVQGPLKI</sequence>
<dbReference type="EMBL" id="BARU01029029">
    <property type="protein sequence ID" value="GAH75984.1"/>
    <property type="molecule type" value="Genomic_DNA"/>
</dbReference>